<accession>A0ABN2LMA3</accession>
<dbReference type="InterPro" id="IPR028098">
    <property type="entry name" value="Glyco_trans_4-like_N"/>
</dbReference>
<reference evidence="5 6" key="1">
    <citation type="journal article" date="2019" name="Int. J. Syst. Evol. Microbiol.">
        <title>The Global Catalogue of Microorganisms (GCM) 10K type strain sequencing project: providing services to taxonomists for standard genome sequencing and annotation.</title>
        <authorList>
            <consortium name="The Broad Institute Genomics Platform"/>
            <consortium name="The Broad Institute Genome Sequencing Center for Infectious Disease"/>
            <person name="Wu L."/>
            <person name="Ma J."/>
        </authorList>
    </citation>
    <scope>NUCLEOTIDE SEQUENCE [LARGE SCALE GENOMIC DNA]</scope>
    <source>
        <strain evidence="5 6">JCM 15592</strain>
    </source>
</reference>
<organism evidence="5 6">
    <name type="scientific">Nostocoides veronense</name>
    <dbReference type="NCBI Taxonomy" id="330836"/>
    <lineage>
        <taxon>Bacteria</taxon>
        <taxon>Bacillati</taxon>
        <taxon>Actinomycetota</taxon>
        <taxon>Actinomycetes</taxon>
        <taxon>Micrococcales</taxon>
        <taxon>Intrasporangiaceae</taxon>
        <taxon>Nostocoides</taxon>
    </lineage>
</organism>
<dbReference type="InterPro" id="IPR001296">
    <property type="entry name" value="Glyco_trans_1"/>
</dbReference>
<evidence type="ECO:0000313" key="6">
    <source>
        <dbReference type="Proteomes" id="UP001499938"/>
    </source>
</evidence>
<dbReference type="RefSeq" id="WP_344083804.1">
    <property type="nucleotide sequence ID" value="NZ_BAAAPO010000026.1"/>
</dbReference>
<dbReference type="Gene3D" id="3.40.50.2000">
    <property type="entry name" value="Glycogen Phosphorylase B"/>
    <property type="match status" value="2"/>
</dbReference>
<sequence length="357" mass="38047">MRLAVLATSRHPLRQPWPGGQESQTALLARGLRERGHQVVLFAAAGSDPDLADELHAYPRLPPLSEVSALDPHLPEPEFLRDHAAFTAAMTQVLRDQDIDLVHNQSLHHLPLSMSPALRVPVVTTLHTPPFPWMELGVALADDRARYVCASRAAARDWTCLPRDPEIIPNGVVVPQDSPGPGGDDLVWVGRVTPEKGLDLAIAAARIAGRRLRIIGPVSDEAYADGVIRPLLGADAQLLGHLPSEQIGPVLDDSAACLVTPRWDEPFGLVAAEAMVRGTPVVAVARGGLREVVGPGGGVLVPPGDDESVATGLAAAVAQAAALDRTQVARWARRVHDVESSITRYEQFFARVLAGAA</sequence>
<dbReference type="Pfam" id="PF13439">
    <property type="entry name" value="Glyco_transf_4"/>
    <property type="match status" value="1"/>
</dbReference>
<keyword evidence="6" id="KW-1185">Reference proteome</keyword>
<dbReference type="SUPFAM" id="SSF53756">
    <property type="entry name" value="UDP-Glycosyltransferase/glycogen phosphorylase"/>
    <property type="match status" value="1"/>
</dbReference>
<dbReference type="PANTHER" id="PTHR12526">
    <property type="entry name" value="GLYCOSYLTRANSFERASE"/>
    <property type="match status" value="1"/>
</dbReference>
<proteinExistence type="predicted"/>
<dbReference type="PANTHER" id="PTHR12526:SF595">
    <property type="entry name" value="BLL5217 PROTEIN"/>
    <property type="match status" value="1"/>
</dbReference>
<keyword evidence="1" id="KW-0328">Glycosyltransferase</keyword>
<dbReference type="Pfam" id="PF00534">
    <property type="entry name" value="Glycos_transf_1"/>
    <property type="match status" value="1"/>
</dbReference>
<comment type="caution">
    <text evidence="5">The sequence shown here is derived from an EMBL/GenBank/DDBJ whole genome shotgun (WGS) entry which is preliminary data.</text>
</comment>
<keyword evidence="2" id="KW-0808">Transferase</keyword>
<evidence type="ECO:0000256" key="1">
    <source>
        <dbReference type="ARBA" id="ARBA00022676"/>
    </source>
</evidence>
<feature type="domain" description="Glycosyl transferase family 1" evidence="3">
    <location>
        <begin position="186"/>
        <end position="319"/>
    </location>
</feature>
<gene>
    <name evidence="5" type="ORF">GCM10009811_17950</name>
</gene>
<dbReference type="EMBL" id="BAAAPO010000026">
    <property type="protein sequence ID" value="GAA1793632.1"/>
    <property type="molecule type" value="Genomic_DNA"/>
</dbReference>
<evidence type="ECO:0000313" key="5">
    <source>
        <dbReference type="EMBL" id="GAA1793632.1"/>
    </source>
</evidence>
<evidence type="ECO:0000256" key="2">
    <source>
        <dbReference type="ARBA" id="ARBA00022679"/>
    </source>
</evidence>
<name>A0ABN2LMA3_9MICO</name>
<feature type="domain" description="Glycosyltransferase subfamily 4-like N-terminal" evidence="4">
    <location>
        <begin position="18"/>
        <end position="172"/>
    </location>
</feature>
<protein>
    <submittedName>
        <fullName evidence="5">Glycosyltransferase family 4 protein</fullName>
    </submittedName>
</protein>
<evidence type="ECO:0000259" key="4">
    <source>
        <dbReference type="Pfam" id="PF13439"/>
    </source>
</evidence>
<dbReference type="Proteomes" id="UP001499938">
    <property type="component" value="Unassembled WGS sequence"/>
</dbReference>
<evidence type="ECO:0000259" key="3">
    <source>
        <dbReference type="Pfam" id="PF00534"/>
    </source>
</evidence>